<name>A0A0K2CNI2_9CAUD</name>
<dbReference type="GeneID" id="26626009"/>
<keyword evidence="2" id="KW-1185">Reference proteome</keyword>
<organism evidence="1 2">
    <name type="scientific">Brevibacillus phage Jenst</name>
    <dbReference type="NCBI Taxonomy" id="1691954"/>
    <lineage>
        <taxon>Viruses</taxon>
        <taxon>Duplodnaviria</taxon>
        <taxon>Heunggongvirae</taxon>
        <taxon>Uroviricota</taxon>
        <taxon>Caudoviricetes</taxon>
        <taxon>Jenstvirus</taxon>
        <taxon>Jenstvirus jenst</taxon>
    </lineage>
</organism>
<dbReference type="Proteomes" id="UP000208104">
    <property type="component" value="Segment"/>
</dbReference>
<evidence type="ECO:0000313" key="1">
    <source>
        <dbReference type="EMBL" id="ALA07190.1"/>
    </source>
</evidence>
<protein>
    <submittedName>
        <fullName evidence="1">Uncharacterized protein</fullName>
    </submittedName>
</protein>
<evidence type="ECO:0000313" key="2">
    <source>
        <dbReference type="Proteomes" id="UP000208104"/>
    </source>
</evidence>
<sequence length="103" mass="12120">MINKILFSSLKMARTAQDNIVRRIYMKTRIAPQVQNPDIDDRYVSVYIHRGIDICTLRGANPSTGDRLGYVIDHNHFWQRSYDNVQSAIDDIDANMYKWDDKR</sequence>
<accession>A0A0K2CNI2</accession>
<dbReference type="EMBL" id="KT151955">
    <property type="protein sequence ID" value="ALA07190.1"/>
    <property type="molecule type" value="Genomic_DNA"/>
</dbReference>
<reference evidence="1 2" key="1">
    <citation type="journal article" date="2015" name="Genome Announc.">
        <title>Genome Sequences of Five Additional Brevibacillus laterosporus Bacteriophages.</title>
        <authorList>
            <person name="Merrill B.D."/>
            <person name="Berg J.A."/>
            <person name="Graves K.A."/>
            <person name="Ward A.T."/>
            <person name="Hilton J.A."/>
            <person name="Wake B.N."/>
            <person name="Grose J.H."/>
            <person name="Breakwell D.P."/>
            <person name="Burnett S.H."/>
        </authorList>
    </citation>
    <scope>NUCLEOTIDE SEQUENCE [LARGE SCALE GENOMIC DNA]</scope>
</reference>
<proteinExistence type="predicted"/>
<dbReference type="RefSeq" id="YP_009199122.1">
    <property type="nucleotide sequence ID" value="NC_028805.1"/>
</dbReference>
<dbReference type="KEGG" id="vg:26626009"/>
<gene>
    <name evidence="1" type="ORF">JENST_61</name>
</gene>